<dbReference type="NCBIfam" id="TIGR00705">
    <property type="entry name" value="SppA_67K"/>
    <property type="match status" value="1"/>
</dbReference>
<evidence type="ECO:0000256" key="2">
    <source>
        <dbReference type="ARBA" id="ARBA00008683"/>
    </source>
</evidence>
<keyword evidence="8" id="KW-0812">Transmembrane</keyword>
<gene>
    <name evidence="10" type="ORF">BC659_2946</name>
</gene>
<dbReference type="InterPro" id="IPR004635">
    <property type="entry name" value="Pept_S49_SppA"/>
</dbReference>
<evidence type="ECO:0000256" key="1">
    <source>
        <dbReference type="ARBA" id="ARBA00004370"/>
    </source>
</evidence>
<evidence type="ECO:0000256" key="4">
    <source>
        <dbReference type="ARBA" id="ARBA00022801"/>
    </source>
</evidence>
<evidence type="ECO:0000259" key="9">
    <source>
        <dbReference type="Pfam" id="PF01343"/>
    </source>
</evidence>
<feature type="domain" description="Peptidase S49" evidence="9">
    <location>
        <begin position="121"/>
        <end position="270"/>
    </location>
</feature>
<accession>A0A4R6IU44</accession>
<sequence>MRTFFKIFFASLLALIVFTVIGVFILIGFISSATTSELPVVGTKAVLVLDLSVNFKEQAEEDPFGELISSAEANKPSLFDVVRLIGKAKSDSAVKGIYILASDNANGFSSSEELRKAVLDFKKSGKFVIAYGETMTQKAYYVACAAERIYVHPQGGLEWSGFSSNLFFLKGMLEKLQIEPQIFYAGKFKSATEPLRETKMTEANRLQTSVWLGDLYGAFLKAASVARKIDTAVLHQLANEGDIQTAVDAEKYQLVDGLKYDDEIKDEILKKLKKASGTSINFVTINEYAAATTIDDYAGGGKIAIIYAQGDIVSQEGDEEQVSSDVYKNVIRRARLDNTIKAIVLRVNSPGGSALASDVIWREITLARKEKPVVVSMGDVAASGGYYISCNADAVFANETTLTGSIGVFSIVPNFESFLKNKLGITTDRVRTAPYADMGSGDRPLTATEKRFFQSATDSIYHTFKSRVAEGRKKDIVYIDSIAQGRVWTGARALDAGLVDKIGTLQDAVKYAAKLAKIEDDYRLREYPEKKNFLEKIMGNYKRSIKTNLIKDEIGVEQWQLMQQFKQVKQMVGEPQARMPYFLTIH</sequence>
<protein>
    <submittedName>
        <fullName evidence="10">Protease-4</fullName>
    </submittedName>
</protein>
<dbReference type="InterPro" id="IPR004634">
    <property type="entry name" value="Pept_S49_pIV"/>
</dbReference>
<dbReference type="AlphaFoldDB" id="A0A4R6IU44"/>
<dbReference type="NCBIfam" id="TIGR00706">
    <property type="entry name" value="SppA_dom"/>
    <property type="match status" value="1"/>
</dbReference>
<keyword evidence="8" id="KW-1133">Transmembrane helix</keyword>
<reference evidence="10 11" key="1">
    <citation type="submission" date="2019-03" db="EMBL/GenBank/DDBJ databases">
        <title>Genomic Encyclopedia of Archaeal and Bacterial Type Strains, Phase II (KMG-II): from individual species to whole genera.</title>
        <authorList>
            <person name="Goeker M."/>
        </authorList>
    </citation>
    <scope>NUCLEOTIDE SEQUENCE [LARGE SCALE GENOMIC DNA]</scope>
    <source>
        <strain evidence="10 11">DSM 28323</strain>
    </source>
</reference>
<dbReference type="InterPro" id="IPR047217">
    <property type="entry name" value="S49_SppA_67K_type_N"/>
</dbReference>
<dbReference type="Gene3D" id="6.20.330.10">
    <property type="match status" value="1"/>
</dbReference>
<dbReference type="PANTHER" id="PTHR33209">
    <property type="entry name" value="PROTEASE 4"/>
    <property type="match status" value="1"/>
</dbReference>
<dbReference type="PIRSF" id="PIRSF001217">
    <property type="entry name" value="Protease_4_SppA"/>
    <property type="match status" value="1"/>
</dbReference>
<evidence type="ECO:0000256" key="6">
    <source>
        <dbReference type="ARBA" id="ARBA00023136"/>
    </source>
</evidence>
<dbReference type="OrthoDB" id="9764363at2"/>
<dbReference type="InterPro" id="IPR002142">
    <property type="entry name" value="Peptidase_S49"/>
</dbReference>
<feature type="domain" description="Peptidase S49" evidence="9">
    <location>
        <begin position="368"/>
        <end position="518"/>
    </location>
</feature>
<evidence type="ECO:0000256" key="5">
    <source>
        <dbReference type="ARBA" id="ARBA00022825"/>
    </source>
</evidence>
<keyword evidence="4" id="KW-0378">Hydrolase</keyword>
<dbReference type="GO" id="GO:0006465">
    <property type="term" value="P:signal peptide processing"/>
    <property type="evidence" value="ECO:0007669"/>
    <property type="project" value="InterPro"/>
</dbReference>
<keyword evidence="6 8" id="KW-0472">Membrane</keyword>
<dbReference type="CDD" id="cd07018">
    <property type="entry name" value="S49_SppA_67K_type"/>
    <property type="match status" value="1"/>
</dbReference>
<comment type="caution">
    <text evidence="10">The sequence shown here is derived from an EMBL/GenBank/DDBJ whole genome shotgun (WGS) entry which is preliminary data.</text>
</comment>
<comment type="subcellular location">
    <subcellularLocation>
        <location evidence="1">Membrane</location>
    </subcellularLocation>
</comment>
<keyword evidence="5" id="KW-0720">Serine protease</keyword>
<name>A0A4R6IU44_9BACT</name>
<dbReference type="GO" id="GO:0016020">
    <property type="term" value="C:membrane"/>
    <property type="evidence" value="ECO:0007669"/>
    <property type="project" value="UniProtKB-SubCell"/>
</dbReference>
<dbReference type="CDD" id="cd07023">
    <property type="entry name" value="S49_Sppa_N_C"/>
    <property type="match status" value="1"/>
</dbReference>
<evidence type="ECO:0000256" key="3">
    <source>
        <dbReference type="ARBA" id="ARBA00022670"/>
    </source>
</evidence>
<dbReference type="Proteomes" id="UP000295741">
    <property type="component" value="Unassembled WGS sequence"/>
</dbReference>
<keyword evidence="11" id="KW-1185">Reference proteome</keyword>
<feature type="active site" description="Nucleophile" evidence="7">
    <location>
        <position position="383"/>
    </location>
</feature>
<proteinExistence type="inferred from homology"/>
<comment type="similarity">
    <text evidence="2">Belongs to the peptidase S49 family.</text>
</comment>
<dbReference type="EMBL" id="SNWP01000013">
    <property type="protein sequence ID" value="TDO25405.1"/>
    <property type="molecule type" value="Genomic_DNA"/>
</dbReference>
<feature type="active site" description="Proton donor/acceptor" evidence="7">
    <location>
        <position position="189"/>
    </location>
</feature>
<dbReference type="GO" id="GO:0008236">
    <property type="term" value="F:serine-type peptidase activity"/>
    <property type="evidence" value="ECO:0007669"/>
    <property type="project" value="UniProtKB-KW"/>
</dbReference>
<organism evidence="10 11">
    <name type="scientific">Sediminibacterium goheungense</name>
    <dbReference type="NCBI Taxonomy" id="1086393"/>
    <lineage>
        <taxon>Bacteria</taxon>
        <taxon>Pseudomonadati</taxon>
        <taxon>Bacteroidota</taxon>
        <taxon>Chitinophagia</taxon>
        <taxon>Chitinophagales</taxon>
        <taxon>Chitinophagaceae</taxon>
        <taxon>Sediminibacterium</taxon>
    </lineage>
</organism>
<dbReference type="InterPro" id="IPR029045">
    <property type="entry name" value="ClpP/crotonase-like_dom_sf"/>
</dbReference>
<dbReference type="SUPFAM" id="SSF52096">
    <property type="entry name" value="ClpP/crotonase"/>
    <property type="match status" value="2"/>
</dbReference>
<evidence type="ECO:0000256" key="8">
    <source>
        <dbReference type="SAM" id="Phobius"/>
    </source>
</evidence>
<dbReference type="Gene3D" id="3.90.226.10">
    <property type="entry name" value="2-enoyl-CoA Hydratase, Chain A, domain 1"/>
    <property type="match status" value="3"/>
</dbReference>
<evidence type="ECO:0000313" key="11">
    <source>
        <dbReference type="Proteomes" id="UP000295741"/>
    </source>
</evidence>
<feature type="transmembrane region" description="Helical" evidence="8">
    <location>
        <begin position="7"/>
        <end position="30"/>
    </location>
</feature>
<dbReference type="RefSeq" id="WP_133475515.1">
    <property type="nucleotide sequence ID" value="NZ_SNWP01000013.1"/>
</dbReference>
<evidence type="ECO:0000313" key="10">
    <source>
        <dbReference type="EMBL" id="TDO25405.1"/>
    </source>
</evidence>
<evidence type="ECO:0000256" key="7">
    <source>
        <dbReference type="PIRSR" id="PIRSR001217-1"/>
    </source>
</evidence>
<dbReference type="PANTHER" id="PTHR33209:SF1">
    <property type="entry name" value="PEPTIDASE S49 DOMAIN-CONTAINING PROTEIN"/>
    <property type="match status" value="1"/>
</dbReference>
<dbReference type="InterPro" id="IPR047272">
    <property type="entry name" value="S49_SppA_C"/>
</dbReference>
<keyword evidence="3 10" id="KW-0645">Protease</keyword>
<dbReference type="Pfam" id="PF01343">
    <property type="entry name" value="Peptidase_S49"/>
    <property type="match status" value="2"/>
</dbReference>